<dbReference type="EMBL" id="AAFW02000145">
    <property type="protein sequence ID" value="EDN60317.1"/>
    <property type="molecule type" value="Genomic_DNA"/>
</dbReference>
<proteinExistence type="inferred from homology"/>
<comment type="catalytic activity">
    <reaction evidence="6">
        <text>a uridine in RNA = a pseudouridine in RNA</text>
        <dbReference type="Rhea" id="RHEA:48348"/>
        <dbReference type="Rhea" id="RHEA-COMP:12068"/>
        <dbReference type="Rhea" id="RHEA-COMP:12069"/>
        <dbReference type="ChEBI" id="CHEBI:65314"/>
        <dbReference type="ChEBI" id="CHEBI:65315"/>
    </reaction>
</comment>
<comment type="catalytic activity">
    <reaction evidence="3">
        <text>uridine(32) in tRNA = pseudouridine(32) in tRNA</text>
        <dbReference type="Rhea" id="RHEA:42544"/>
        <dbReference type="Rhea" id="RHEA-COMP:10107"/>
        <dbReference type="Rhea" id="RHEA-COMP:10108"/>
        <dbReference type="ChEBI" id="CHEBI:65314"/>
        <dbReference type="ChEBI" id="CHEBI:65315"/>
        <dbReference type="EC" id="5.4.99.28"/>
    </reaction>
</comment>
<dbReference type="HOGENOM" id="CLU_016902_12_4_1"/>
<dbReference type="PANTHER" id="PTHR21600">
    <property type="entry name" value="MITOCHONDRIAL RNA PSEUDOURIDINE SYNTHASE"/>
    <property type="match status" value="1"/>
</dbReference>
<dbReference type="Pfam" id="PF00849">
    <property type="entry name" value="PseudoU_synth_2"/>
    <property type="match status" value="1"/>
</dbReference>
<dbReference type="InterPro" id="IPR006224">
    <property type="entry name" value="PsdUridine_synth_RluA-like_CS"/>
</dbReference>
<dbReference type="InterPro" id="IPR020103">
    <property type="entry name" value="PsdUridine_synth_cat_dom_sf"/>
</dbReference>
<dbReference type="InterPro" id="IPR050188">
    <property type="entry name" value="RluA_PseudoU_synthase"/>
</dbReference>
<reference evidence="8 9" key="1">
    <citation type="journal article" date="2007" name="Proc. Natl. Acad. Sci. U.S.A.">
        <title>Genome sequencing and comparative analysis of Saccharomyces cerevisiae strain YJM789.</title>
        <authorList>
            <person name="Wei W."/>
            <person name="McCusker J.H."/>
            <person name="Hyman R.W."/>
            <person name="Jones T."/>
            <person name="Ning Y."/>
            <person name="Cao Z."/>
            <person name="Gu Z."/>
            <person name="Bruno D."/>
            <person name="Miranda M."/>
            <person name="Nguyen M."/>
            <person name="Wilhelmy J."/>
            <person name="Komp C."/>
            <person name="Tamse R."/>
            <person name="Wang X."/>
            <person name="Jia P."/>
            <person name="Luedi P."/>
            <person name="Oefner P.J."/>
            <person name="David L."/>
            <person name="Dietrich F.S."/>
            <person name="Li Y."/>
            <person name="Davis R.W."/>
            <person name="Steinmetz L.M."/>
        </authorList>
    </citation>
    <scope>NUCLEOTIDE SEQUENCE [LARGE SCALE GENOMIC DNA]</scope>
    <source>
        <strain evidence="8 9">YJM789</strain>
    </source>
</reference>
<gene>
    <name evidence="8" type="primary">PUS9</name>
    <name evidence="8" type="ORF">SCY_0875</name>
</gene>
<comment type="similarity">
    <text evidence="6">Belongs to the pseudouridine synthase RluA family.</text>
</comment>
<keyword evidence="5" id="KW-0694">RNA-binding</keyword>
<dbReference type="OrthoDB" id="424794at2759"/>
<dbReference type="PANTHER" id="PTHR21600:SF40">
    <property type="entry name" value="PSEUDOURIDYLATE SYNTHASE RPUSD2"/>
    <property type="match status" value="1"/>
</dbReference>
<evidence type="ECO:0000313" key="8">
    <source>
        <dbReference type="EMBL" id="EDN60317.1"/>
    </source>
</evidence>
<dbReference type="InterPro" id="IPR006145">
    <property type="entry name" value="PsdUridine_synth_RsuA/RluA"/>
</dbReference>
<dbReference type="EC" id="5.4.99.-" evidence="6"/>
<dbReference type="NCBIfam" id="TIGR00005">
    <property type="entry name" value="rluA_subfam"/>
    <property type="match status" value="1"/>
</dbReference>
<evidence type="ECO:0000256" key="4">
    <source>
        <dbReference type="PIRSR" id="PIRSR606225-1"/>
    </source>
</evidence>
<dbReference type="PROSITE" id="PS01129">
    <property type="entry name" value="PSI_RLU"/>
    <property type="match status" value="1"/>
</dbReference>
<feature type="active site" evidence="4">
    <location>
        <position position="238"/>
    </location>
</feature>
<evidence type="ECO:0000256" key="5">
    <source>
        <dbReference type="PROSITE-ProRule" id="PRU00182"/>
    </source>
</evidence>
<keyword evidence="1" id="KW-0819">tRNA processing</keyword>
<protein>
    <recommendedName>
        <fullName evidence="6">Pseudouridine synthase</fullName>
        <ecNumber evidence="6">5.4.99.-</ecNumber>
    </recommendedName>
</protein>
<dbReference type="GO" id="GO:0000455">
    <property type="term" value="P:enzyme-directed rRNA pseudouridine synthesis"/>
    <property type="evidence" value="ECO:0007669"/>
    <property type="project" value="TreeGrafter"/>
</dbReference>
<organism evidence="8 9">
    <name type="scientific">Saccharomyces cerevisiae (strain YJM789)</name>
    <name type="common">Baker's yeast</name>
    <dbReference type="NCBI Taxonomy" id="307796"/>
    <lineage>
        <taxon>Eukaryota</taxon>
        <taxon>Fungi</taxon>
        <taxon>Dikarya</taxon>
        <taxon>Ascomycota</taxon>
        <taxon>Saccharomycotina</taxon>
        <taxon>Saccharomycetes</taxon>
        <taxon>Saccharomycetales</taxon>
        <taxon>Saccharomycetaceae</taxon>
        <taxon>Saccharomyces</taxon>
    </lineage>
</organism>
<keyword evidence="2 6" id="KW-0413">Isomerase</keyword>
<comment type="function">
    <text evidence="6">Responsible for synthesis of pseudouridine from uracil.</text>
</comment>
<dbReference type="PROSITE" id="PS50889">
    <property type="entry name" value="S4"/>
    <property type="match status" value="1"/>
</dbReference>
<evidence type="ECO:0000259" key="7">
    <source>
        <dbReference type="Pfam" id="PF00849"/>
    </source>
</evidence>
<dbReference type="SUPFAM" id="SSF55120">
    <property type="entry name" value="Pseudouridine synthase"/>
    <property type="match status" value="1"/>
</dbReference>
<dbReference type="GO" id="GO:0160151">
    <property type="term" value="F:tRNA pseudouridine(32) synthase activity"/>
    <property type="evidence" value="ECO:0007669"/>
    <property type="project" value="UniProtKB-EC"/>
</dbReference>
<evidence type="ECO:0000256" key="6">
    <source>
        <dbReference type="RuleBase" id="RU362028"/>
    </source>
</evidence>
<sequence length="462" mass="53335">MQRNNRLRNLLTVPVIMARQIKRNALSAGLAFAGNATSNEFDEHLQNEVEREREIQKKKKIKRTQSKKSPDLINKSTFQSRTIGSKKEKHRQLDPEYEIVIDGPLRKIKPYHFTYRTFCKERWRDKKLVDVFISEFRDRESEYYKRTIENGDVHINDETADLSTVIRNGDLITHQVHRHEPPVTSRPIKVIFEDDNIMVIDKPSGIPVHPTGRYRFNTITKMLQNNLGFVVNPCNRLDRLTSGLMFLAKTPKGADNIGDQLKAREVTKEYVAKVVGEFPETEVIVEKPLKLIEPRLALNAVCQMDEKGAKHAKTVFNRISYDGKTSIVKCKPLTGRSHQIRVHLQYLGHPIANDPIYSNDEVWGNNLGKGGQADFDIVITKLDEIGKRKPAKSWFHGNGGYGEVLRQEKCSICESDLYTDPGPNDLDLWLHAYLYESTETEEGTEKKKWCYKTEYPEWALRR</sequence>
<dbReference type="CDD" id="cd02557">
    <property type="entry name" value="PseudoU_synth_ScRIB2"/>
    <property type="match status" value="1"/>
</dbReference>
<accession>A6ZXT7</accession>
<dbReference type="GO" id="GO:0003723">
    <property type="term" value="F:RNA binding"/>
    <property type="evidence" value="ECO:0007669"/>
    <property type="project" value="UniProtKB-KW"/>
</dbReference>
<evidence type="ECO:0000256" key="1">
    <source>
        <dbReference type="ARBA" id="ARBA00022694"/>
    </source>
</evidence>
<comment type="caution">
    <text evidence="8">The sequence shown here is derived from an EMBL/GenBank/DDBJ whole genome shotgun (WGS) entry which is preliminary data.</text>
</comment>
<dbReference type="Proteomes" id="UP000007060">
    <property type="component" value="Unassembled WGS sequence"/>
</dbReference>
<dbReference type="GO" id="GO:0031119">
    <property type="term" value="P:tRNA pseudouridine synthesis"/>
    <property type="evidence" value="ECO:0007669"/>
    <property type="project" value="UniProtKB-ARBA"/>
</dbReference>
<dbReference type="InterPro" id="IPR006225">
    <property type="entry name" value="PsdUridine_synth_RluC/D"/>
</dbReference>
<evidence type="ECO:0000256" key="3">
    <source>
        <dbReference type="ARBA" id="ARBA00036184"/>
    </source>
</evidence>
<name>A6ZXT7_YEAS7</name>
<evidence type="ECO:0000313" key="9">
    <source>
        <dbReference type="Proteomes" id="UP000007060"/>
    </source>
</evidence>
<dbReference type="FunFam" id="3.30.2350.10:FF:000017">
    <property type="entry name" value="Pseudouridine synthase"/>
    <property type="match status" value="1"/>
</dbReference>
<dbReference type="AlphaFoldDB" id="A6ZXT7"/>
<dbReference type="Gene3D" id="3.30.2350.10">
    <property type="entry name" value="Pseudouridine synthase"/>
    <property type="match status" value="1"/>
</dbReference>
<feature type="domain" description="Pseudouridine synthase RsuA/RluA-like" evidence="7">
    <location>
        <begin position="196"/>
        <end position="345"/>
    </location>
</feature>
<evidence type="ECO:0000256" key="2">
    <source>
        <dbReference type="ARBA" id="ARBA00023235"/>
    </source>
</evidence>